<keyword evidence="5" id="KW-1185">Reference proteome</keyword>
<dbReference type="STRING" id="300112.A0A4S2KMY9"/>
<dbReference type="SUPFAM" id="SSF50494">
    <property type="entry name" value="Trypsin-like serine proteases"/>
    <property type="match status" value="1"/>
</dbReference>
<dbReference type="GO" id="GO:0006508">
    <property type="term" value="P:proteolysis"/>
    <property type="evidence" value="ECO:0007669"/>
    <property type="project" value="UniProtKB-KW"/>
</dbReference>
<dbReference type="Gene3D" id="2.40.10.10">
    <property type="entry name" value="Trypsin-like serine proteases"/>
    <property type="match status" value="1"/>
</dbReference>
<dbReference type="EMBL" id="QBLH01002183">
    <property type="protein sequence ID" value="TGZ49257.1"/>
    <property type="molecule type" value="Genomic_DNA"/>
</dbReference>
<sequence length="207" mass="23891">MSQTIRIQERIRHPDYKPPSQYHDIAILRLEKEATYNVFVRPACLPVDWPDVGQNDKAVATGWGSVDWSDDKGSDNLLKVTLNLVPHQSCNTSFFDDDFIDHDYLHRFAQGIVNEWQICAGKMFVLGKDICQNICKQRRIDRIYSLLFKSGSGGPLAIFNTVHLCMYTIIGVNSLEQICGSDIMPGVYTRVYYYIPWIERTAWPEYF</sequence>
<reference evidence="4 5" key="1">
    <citation type="journal article" date="2019" name="Philos. Trans. R. Soc. Lond., B, Biol. Sci.">
        <title>Ant behaviour and brain gene expression of defending hosts depend on the ecological success of the intruding social parasite.</title>
        <authorList>
            <person name="Kaur R."/>
            <person name="Stoldt M."/>
            <person name="Jongepier E."/>
            <person name="Feldmeyer B."/>
            <person name="Menzel F."/>
            <person name="Bornberg-Bauer E."/>
            <person name="Foitzik S."/>
        </authorList>
    </citation>
    <scope>NUCLEOTIDE SEQUENCE [LARGE SCALE GENOMIC DNA]</scope>
    <source>
        <tissue evidence="4">Whole body</tissue>
    </source>
</reference>
<evidence type="ECO:0000259" key="3">
    <source>
        <dbReference type="PROSITE" id="PS50240"/>
    </source>
</evidence>
<proteinExistence type="inferred from homology"/>
<keyword evidence="1" id="KW-1015">Disulfide bond</keyword>
<dbReference type="PANTHER" id="PTHR24256">
    <property type="entry name" value="TRYPTASE-RELATED"/>
    <property type="match status" value="1"/>
</dbReference>
<dbReference type="AlphaFoldDB" id="A0A4S2KMY9"/>
<evidence type="ECO:0000256" key="2">
    <source>
        <dbReference type="ARBA" id="ARBA00024195"/>
    </source>
</evidence>
<keyword evidence="4" id="KW-0645">Protease</keyword>
<feature type="domain" description="Peptidase S1" evidence="3">
    <location>
        <begin position="1"/>
        <end position="203"/>
    </location>
</feature>
<gene>
    <name evidence="4" type="ORF">DBV15_11003</name>
</gene>
<name>A0A4S2KMY9_9HYME</name>
<dbReference type="GO" id="GO:0004252">
    <property type="term" value="F:serine-type endopeptidase activity"/>
    <property type="evidence" value="ECO:0007669"/>
    <property type="project" value="InterPro"/>
</dbReference>
<dbReference type="InterPro" id="IPR051487">
    <property type="entry name" value="Ser/Thr_Proteases_Immune/Dev"/>
</dbReference>
<dbReference type="InterPro" id="IPR001254">
    <property type="entry name" value="Trypsin_dom"/>
</dbReference>
<accession>A0A4S2KMY9</accession>
<dbReference type="CDD" id="cd00190">
    <property type="entry name" value="Tryp_SPc"/>
    <property type="match status" value="1"/>
</dbReference>
<dbReference type="PROSITE" id="PS50240">
    <property type="entry name" value="TRYPSIN_DOM"/>
    <property type="match status" value="1"/>
</dbReference>
<organism evidence="4 5">
    <name type="scientific">Temnothorax longispinosus</name>
    <dbReference type="NCBI Taxonomy" id="300112"/>
    <lineage>
        <taxon>Eukaryota</taxon>
        <taxon>Metazoa</taxon>
        <taxon>Ecdysozoa</taxon>
        <taxon>Arthropoda</taxon>
        <taxon>Hexapoda</taxon>
        <taxon>Insecta</taxon>
        <taxon>Pterygota</taxon>
        <taxon>Neoptera</taxon>
        <taxon>Endopterygota</taxon>
        <taxon>Hymenoptera</taxon>
        <taxon>Apocrita</taxon>
        <taxon>Aculeata</taxon>
        <taxon>Formicoidea</taxon>
        <taxon>Formicidae</taxon>
        <taxon>Myrmicinae</taxon>
        <taxon>Temnothorax</taxon>
    </lineage>
</organism>
<evidence type="ECO:0000256" key="1">
    <source>
        <dbReference type="ARBA" id="ARBA00023157"/>
    </source>
</evidence>
<evidence type="ECO:0000313" key="5">
    <source>
        <dbReference type="Proteomes" id="UP000310200"/>
    </source>
</evidence>
<dbReference type="InterPro" id="IPR009003">
    <property type="entry name" value="Peptidase_S1_PA"/>
</dbReference>
<dbReference type="Pfam" id="PF00089">
    <property type="entry name" value="Trypsin"/>
    <property type="match status" value="2"/>
</dbReference>
<comment type="caution">
    <text evidence="4">The sequence shown here is derived from an EMBL/GenBank/DDBJ whole genome shotgun (WGS) entry which is preliminary data.</text>
</comment>
<dbReference type="Proteomes" id="UP000310200">
    <property type="component" value="Unassembled WGS sequence"/>
</dbReference>
<keyword evidence="4" id="KW-0378">Hydrolase</keyword>
<dbReference type="InterPro" id="IPR043504">
    <property type="entry name" value="Peptidase_S1_PA_chymotrypsin"/>
</dbReference>
<evidence type="ECO:0000313" key="4">
    <source>
        <dbReference type="EMBL" id="TGZ49257.1"/>
    </source>
</evidence>
<comment type="similarity">
    <text evidence="2">Belongs to the peptidase S1 family. CLIP subfamily.</text>
</comment>
<dbReference type="SMART" id="SM00020">
    <property type="entry name" value="Tryp_SPc"/>
    <property type="match status" value="1"/>
</dbReference>
<protein>
    <submittedName>
        <fullName evidence="4">Serine protease persephone</fullName>
    </submittedName>
</protein>